<dbReference type="InterPro" id="IPR023578">
    <property type="entry name" value="Ras_GEF_dom_sf"/>
</dbReference>
<gene>
    <name evidence="5" type="ORF">LPJ64_001468</name>
</gene>
<comment type="caution">
    <text evidence="5">The sequence shown here is derived from an EMBL/GenBank/DDBJ whole genome shotgun (WGS) entry which is preliminary data.</text>
</comment>
<dbReference type="PROSITE" id="PS50009">
    <property type="entry name" value="RASGEF_CAT"/>
    <property type="match status" value="1"/>
</dbReference>
<feature type="compositionally biased region" description="Low complexity" evidence="3">
    <location>
        <begin position="764"/>
        <end position="781"/>
    </location>
</feature>
<reference evidence="5" key="1">
    <citation type="submission" date="2022-07" db="EMBL/GenBank/DDBJ databases">
        <title>Phylogenomic reconstructions and comparative analyses of Kickxellomycotina fungi.</title>
        <authorList>
            <person name="Reynolds N.K."/>
            <person name="Stajich J.E."/>
            <person name="Barry K."/>
            <person name="Grigoriev I.V."/>
            <person name="Crous P."/>
            <person name="Smith M.E."/>
        </authorList>
    </citation>
    <scope>NUCLEOTIDE SEQUENCE</scope>
    <source>
        <strain evidence="5">NBRC 105413</strain>
    </source>
</reference>
<feature type="compositionally biased region" description="Basic and acidic residues" evidence="3">
    <location>
        <begin position="822"/>
        <end position="832"/>
    </location>
</feature>
<dbReference type="Pfam" id="PF00617">
    <property type="entry name" value="RasGEF"/>
    <property type="match status" value="1"/>
</dbReference>
<name>A0A9W7XNH8_9FUNG</name>
<keyword evidence="1 2" id="KW-0344">Guanine-nucleotide releasing factor</keyword>
<dbReference type="GO" id="GO:0005886">
    <property type="term" value="C:plasma membrane"/>
    <property type="evidence" value="ECO:0007669"/>
    <property type="project" value="TreeGrafter"/>
</dbReference>
<sequence length="1042" mass="112718">MTAANSSRSPATQLALPLAKADIVYLHDISARIKAIREPVRELVRDTADDMLSDQVLPSAASSERERLYLRVKEQLDIVQSVLHDYLISLPGAASHPALSAISQPKSPEPHMLFTETSSRSRSSTQESQDSATYRMQRPLSMFTQQNNQPADVYASPQYVSATLPALPTGTKLESIESKTAAKQKSKSRAPLPPMLSPQKELASAKAGRTTSKAAAIEAAIVSTWQSRSLQTVAAIPTNEMYIRLGSLQVAPLEERMPQIPLREFASVTGAPISVVDMTNSLMRSSMAENEVSLFTKKLETLPPGIVACAIANSTSQLFQQLTKESVMNYAGSNQPTHQTLGSAKSSAKSPAKGSAAMANPALRLLSDHANFMTRLMEATIMYPMQASRRAKRIEWWTAVTCLLRELGDYESLSSLVCVFSSALIGRLRETWDLVSSPCKIAIRFLLERVLKIHPNYSQYREELHLRIKRMQKKKAKLVNTDRYAPGIAAALGAGGSASEMDEASLNFDSAIAINTPDLCSSNENYVDSALYCKENFDLPPPRALVPIVAVLLKDAVSAEVSTVASPLANSDRPSPSHWSSVIESCSSQELPLCLDYFMLRRIFSTELSSLASLNSTKGTTPRAISAATSFLKRMPRRQSSLSDKNAKELSLTQCRVSSGKNGPPTIMDLMAHFLYIATGSPCYTCSVGSPMDALHVSSSGQLAVIVAMQLIFAEPWIPCEYLSRLCDLREPRAPSQTYMSKSPTSSTTNVTSPQQSMAPPRTSSSSSHSGNNNIGGSSSSISSYNVEIRSPDRPWLASFKLSDSVEPSKNATKPKGSSKHSSIESARKSSTDSESTCVYRPTSPAAIPYNFTTNSINNNERTRSSRTSSELAQPSISATALDTAIKWPASSHSAQMAMSLRSPNIPNLPPLPSSISSPPPLPSAEMPTWLPINNKNAGKSPVVSSKSLPKDTSLGSSTLPPPLPAMPMPKFQPAKDTAKSPKQQQQQQSITSPVLSNIPPPLPTAEMPRSDLPIADPKSAKPEKISAEAQMLLNFDTSTKK</sequence>
<feature type="region of interest" description="Disordered" evidence="3">
    <location>
        <begin position="735"/>
        <end position="781"/>
    </location>
</feature>
<dbReference type="GO" id="GO:0005085">
    <property type="term" value="F:guanyl-nucleotide exchange factor activity"/>
    <property type="evidence" value="ECO:0007669"/>
    <property type="project" value="UniProtKB-KW"/>
</dbReference>
<proteinExistence type="predicted"/>
<feature type="region of interest" description="Disordered" evidence="3">
    <location>
        <begin position="334"/>
        <end position="354"/>
    </location>
</feature>
<dbReference type="Gene3D" id="1.10.840.10">
    <property type="entry name" value="Ras guanine-nucleotide exchange factors catalytic domain"/>
    <property type="match status" value="1"/>
</dbReference>
<keyword evidence="6" id="KW-1185">Reference proteome</keyword>
<accession>A0A9W7XNH8</accession>
<dbReference type="Proteomes" id="UP001145021">
    <property type="component" value="Unassembled WGS sequence"/>
</dbReference>
<dbReference type="PANTHER" id="PTHR23113">
    <property type="entry name" value="GUANINE NUCLEOTIDE EXCHANGE FACTOR"/>
    <property type="match status" value="1"/>
</dbReference>
<feature type="region of interest" description="Disordered" evidence="3">
    <location>
        <begin position="99"/>
        <end position="133"/>
    </location>
</feature>
<feature type="compositionally biased region" description="Low complexity" evidence="3">
    <location>
        <begin position="853"/>
        <end position="871"/>
    </location>
</feature>
<dbReference type="GO" id="GO:0007265">
    <property type="term" value="P:Ras protein signal transduction"/>
    <property type="evidence" value="ECO:0007669"/>
    <property type="project" value="TreeGrafter"/>
</dbReference>
<feature type="region of interest" description="Disordered" evidence="3">
    <location>
        <begin position="176"/>
        <end position="208"/>
    </location>
</feature>
<dbReference type="InterPro" id="IPR001895">
    <property type="entry name" value="RASGEF_cat_dom"/>
</dbReference>
<dbReference type="InterPro" id="IPR036964">
    <property type="entry name" value="RASGEF_cat_dom_sf"/>
</dbReference>
<feature type="region of interest" description="Disordered" evidence="3">
    <location>
        <begin position="910"/>
        <end position="1042"/>
    </location>
</feature>
<evidence type="ECO:0000259" key="4">
    <source>
        <dbReference type="PROSITE" id="PS50009"/>
    </source>
</evidence>
<dbReference type="PANTHER" id="PTHR23113:SF368">
    <property type="entry name" value="CELL DIVISION CONTROL PROTEIN 25"/>
    <property type="match status" value="1"/>
</dbReference>
<protein>
    <recommendedName>
        <fullName evidence="4">Ras-GEF domain-containing protein</fullName>
    </recommendedName>
</protein>
<feature type="compositionally biased region" description="Pro residues" evidence="3">
    <location>
        <begin position="910"/>
        <end position="923"/>
    </location>
</feature>
<dbReference type="AlphaFoldDB" id="A0A9W7XNH8"/>
<organism evidence="5 6">
    <name type="scientific">Coemansia asiatica</name>
    <dbReference type="NCBI Taxonomy" id="1052880"/>
    <lineage>
        <taxon>Eukaryota</taxon>
        <taxon>Fungi</taxon>
        <taxon>Fungi incertae sedis</taxon>
        <taxon>Zoopagomycota</taxon>
        <taxon>Kickxellomycotina</taxon>
        <taxon>Kickxellomycetes</taxon>
        <taxon>Kickxellales</taxon>
        <taxon>Kickxellaceae</taxon>
        <taxon>Coemansia</taxon>
    </lineage>
</organism>
<evidence type="ECO:0000256" key="3">
    <source>
        <dbReference type="SAM" id="MobiDB-lite"/>
    </source>
</evidence>
<evidence type="ECO:0000313" key="6">
    <source>
        <dbReference type="Proteomes" id="UP001145021"/>
    </source>
</evidence>
<dbReference type="InterPro" id="IPR008937">
    <property type="entry name" value="Ras-like_GEF"/>
</dbReference>
<feature type="domain" description="Ras-GEF" evidence="4">
    <location>
        <begin position="303"/>
        <end position="568"/>
    </location>
</feature>
<evidence type="ECO:0000256" key="1">
    <source>
        <dbReference type="ARBA" id="ARBA00022658"/>
    </source>
</evidence>
<dbReference type="SUPFAM" id="SSF48366">
    <property type="entry name" value="Ras GEF"/>
    <property type="match status" value="1"/>
</dbReference>
<evidence type="ECO:0000313" key="5">
    <source>
        <dbReference type="EMBL" id="KAJ1647137.1"/>
    </source>
</evidence>
<feature type="compositionally biased region" description="Low complexity" evidence="3">
    <location>
        <begin position="940"/>
        <end position="959"/>
    </location>
</feature>
<feature type="compositionally biased region" description="Low complexity" evidence="3">
    <location>
        <begin position="116"/>
        <end position="129"/>
    </location>
</feature>
<feature type="compositionally biased region" description="Low complexity" evidence="3">
    <location>
        <begin position="342"/>
        <end position="354"/>
    </location>
</feature>
<dbReference type="EMBL" id="JANBOH010000038">
    <property type="protein sequence ID" value="KAJ1647137.1"/>
    <property type="molecule type" value="Genomic_DNA"/>
</dbReference>
<evidence type="ECO:0000256" key="2">
    <source>
        <dbReference type="PROSITE-ProRule" id="PRU00168"/>
    </source>
</evidence>
<feature type="compositionally biased region" description="Low complexity" evidence="3">
    <location>
        <begin position="741"/>
        <end position="757"/>
    </location>
</feature>
<feature type="region of interest" description="Disordered" evidence="3">
    <location>
        <begin position="804"/>
        <end position="876"/>
    </location>
</feature>